<gene>
    <name evidence="2" type="ORF">DFP72DRAFT_860596</name>
</gene>
<accession>A0A8H6H9Y3</accession>
<name>A0A8H6H9Y3_9AGAR</name>
<dbReference type="AlphaFoldDB" id="A0A8H6H9Y3"/>
<reference evidence="2 3" key="1">
    <citation type="submission" date="2020-07" db="EMBL/GenBank/DDBJ databases">
        <title>Comparative genomics of pyrophilous fungi reveals a link between fire events and developmental genes.</title>
        <authorList>
            <consortium name="DOE Joint Genome Institute"/>
            <person name="Steindorff A.S."/>
            <person name="Carver A."/>
            <person name="Calhoun S."/>
            <person name="Stillman K."/>
            <person name="Liu H."/>
            <person name="Lipzen A."/>
            <person name="Pangilinan J."/>
            <person name="Labutti K."/>
            <person name="Bruns T.D."/>
            <person name="Grigoriev I.V."/>
        </authorList>
    </citation>
    <scope>NUCLEOTIDE SEQUENCE [LARGE SCALE GENOMIC DNA]</scope>
    <source>
        <strain evidence="2 3">CBS 144469</strain>
    </source>
</reference>
<evidence type="ECO:0000313" key="3">
    <source>
        <dbReference type="Proteomes" id="UP000521943"/>
    </source>
</evidence>
<evidence type="ECO:0000256" key="1">
    <source>
        <dbReference type="SAM" id="MobiDB-lite"/>
    </source>
</evidence>
<dbReference type="EMBL" id="JACGCI010000187">
    <property type="protein sequence ID" value="KAF6742331.1"/>
    <property type="molecule type" value="Genomic_DNA"/>
</dbReference>
<comment type="caution">
    <text evidence="2">The sequence shown here is derived from an EMBL/GenBank/DDBJ whole genome shotgun (WGS) entry which is preliminary data.</text>
</comment>
<feature type="region of interest" description="Disordered" evidence="1">
    <location>
        <begin position="1"/>
        <end position="25"/>
    </location>
</feature>
<dbReference type="Proteomes" id="UP000521943">
    <property type="component" value="Unassembled WGS sequence"/>
</dbReference>
<evidence type="ECO:0000313" key="2">
    <source>
        <dbReference type="EMBL" id="KAF6742331.1"/>
    </source>
</evidence>
<keyword evidence="3" id="KW-1185">Reference proteome</keyword>
<organism evidence="2 3">
    <name type="scientific">Ephemerocybe angulata</name>
    <dbReference type="NCBI Taxonomy" id="980116"/>
    <lineage>
        <taxon>Eukaryota</taxon>
        <taxon>Fungi</taxon>
        <taxon>Dikarya</taxon>
        <taxon>Basidiomycota</taxon>
        <taxon>Agaricomycotina</taxon>
        <taxon>Agaricomycetes</taxon>
        <taxon>Agaricomycetidae</taxon>
        <taxon>Agaricales</taxon>
        <taxon>Agaricineae</taxon>
        <taxon>Psathyrellaceae</taxon>
        <taxon>Ephemerocybe</taxon>
    </lineage>
</organism>
<proteinExistence type="predicted"/>
<sequence>MFPRQTLLGDVESGHGGLEQGEASQERRRGVGVVVGVAESLGSRQWSGTMVPCAITLRVLWAGEGDRDAEARLKDGCDIAGAAGTMWGELQLVEVALLHVASVFRATSVGRSAGVGGQVRRCSWRKSRGGQASFAVVIIVVLEVSPLDEGWVLCPATCECLDSLCMSTITPAWHRIWSAVREVVQHMDGVMHGWWRGQGVAGGGWCRCGLVAFGLGSVVGRWDSRDGMFA</sequence>
<protein>
    <submittedName>
        <fullName evidence="2">Uncharacterized protein</fullName>
    </submittedName>
</protein>